<dbReference type="Proteomes" id="UP001476583">
    <property type="component" value="Chromosome"/>
</dbReference>
<reference evidence="1 2" key="1">
    <citation type="submission" date="2024-03" db="EMBL/GenBank/DDBJ databases">
        <title>Complete genome of BD2.</title>
        <authorList>
            <person name="Cao G."/>
        </authorList>
    </citation>
    <scope>NUCLEOTIDE SEQUENCE [LARGE SCALE GENOMIC DNA]</scope>
    <source>
        <strain evidence="1 2">BD2</strain>
    </source>
</reference>
<organism evidence="1 2">
    <name type="scientific">Ectopseudomonas mendocina</name>
    <name type="common">Pseudomonas mendocina</name>
    <dbReference type="NCBI Taxonomy" id="300"/>
    <lineage>
        <taxon>Bacteria</taxon>
        <taxon>Pseudomonadati</taxon>
        <taxon>Pseudomonadota</taxon>
        <taxon>Gammaproteobacteria</taxon>
        <taxon>Pseudomonadales</taxon>
        <taxon>Pseudomonadaceae</taxon>
        <taxon>Ectopseudomonas</taxon>
    </lineage>
</organism>
<keyword evidence="2" id="KW-1185">Reference proteome</keyword>
<evidence type="ECO:0008006" key="3">
    <source>
        <dbReference type="Google" id="ProtNLM"/>
    </source>
</evidence>
<protein>
    <recommendedName>
        <fullName evidence="3">YqjK-like protein</fullName>
    </recommendedName>
</protein>
<accession>A0ABZ2RK42</accession>
<proteinExistence type="predicted"/>
<evidence type="ECO:0000313" key="1">
    <source>
        <dbReference type="EMBL" id="WXL27361.1"/>
    </source>
</evidence>
<sequence>MKPTELPAKASRRELRKSVIRMQLELHRHEMRHEAIVMMEPLRKMQGLRGSIGNTLKGGPAPLWLTGGVLLFTALGRKRRGWRQVLRLALIALPLLRRKIKG</sequence>
<name>A0ABZ2RK42_ECTME</name>
<gene>
    <name evidence="1" type="ORF">WG219_07875</name>
</gene>
<dbReference type="EMBL" id="CP148074">
    <property type="protein sequence ID" value="WXL27361.1"/>
    <property type="molecule type" value="Genomic_DNA"/>
</dbReference>
<evidence type="ECO:0000313" key="2">
    <source>
        <dbReference type="Proteomes" id="UP001476583"/>
    </source>
</evidence>